<dbReference type="Gene3D" id="1.10.1140.10">
    <property type="entry name" value="Bovine Mitochondrial F1-atpase, Atp Synthase Beta Chain, Chain D, domain 3"/>
    <property type="match status" value="1"/>
</dbReference>
<dbReference type="EMBL" id="LCBB01000014">
    <property type="protein sequence ID" value="KKS02622.1"/>
    <property type="molecule type" value="Genomic_DNA"/>
</dbReference>
<dbReference type="InterPro" id="IPR027417">
    <property type="entry name" value="P-loop_NTPase"/>
</dbReference>
<evidence type="ECO:0000256" key="4">
    <source>
        <dbReference type="ARBA" id="ARBA00022741"/>
    </source>
</evidence>
<evidence type="ECO:0000256" key="6">
    <source>
        <dbReference type="ARBA" id="ARBA00022967"/>
    </source>
</evidence>
<reference evidence="12 13" key="1">
    <citation type="journal article" date="2015" name="Nature">
        <title>rRNA introns, odd ribosomes, and small enigmatic genomes across a large radiation of phyla.</title>
        <authorList>
            <person name="Brown C.T."/>
            <person name="Hug L.A."/>
            <person name="Thomas B.C."/>
            <person name="Sharon I."/>
            <person name="Castelle C.J."/>
            <person name="Singh A."/>
            <person name="Wilkins M.J."/>
            <person name="Williams K.H."/>
            <person name="Banfield J.F."/>
        </authorList>
    </citation>
    <scope>NUCLEOTIDE SEQUENCE [LARGE SCALE GENOMIC DNA]</scope>
</reference>
<accession>A0A0G0VSI9</accession>
<evidence type="ECO:0000256" key="5">
    <source>
        <dbReference type="ARBA" id="ARBA00022840"/>
    </source>
</evidence>
<dbReference type="PATRIC" id="fig|1619123.3.peg.800"/>
<evidence type="ECO:0000256" key="1">
    <source>
        <dbReference type="ARBA" id="ARBA00004370"/>
    </source>
</evidence>
<evidence type="ECO:0000259" key="11">
    <source>
        <dbReference type="SMART" id="SM00382"/>
    </source>
</evidence>
<dbReference type="InterPro" id="IPR024034">
    <property type="entry name" value="ATPase_F1/V1_b/a_C"/>
</dbReference>
<keyword evidence="10" id="KW-0066">ATP synthesis</keyword>
<dbReference type="AlphaFoldDB" id="A0A0G0VSI9"/>
<feature type="domain" description="AAA+ ATPase" evidence="11">
    <location>
        <begin position="144"/>
        <end position="324"/>
    </location>
</feature>
<dbReference type="Proteomes" id="UP000033947">
    <property type="component" value="Unassembled WGS sequence"/>
</dbReference>
<dbReference type="InterPro" id="IPR055190">
    <property type="entry name" value="ATP-synt_VA_C"/>
</dbReference>
<dbReference type="InterPro" id="IPR003593">
    <property type="entry name" value="AAA+_ATPase"/>
</dbReference>
<dbReference type="Gene3D" id="2.40.10.170">
    <property type="match status" value="1"/>
</dbReference>
<keyword evidence="4" id="KW-0547">Nucleotide-binding</keyword>
<evidence type="ECO:0000256" key="8">
    <source>
        <dbReference type="ARBA" id="ARBA00023136"/>
    </source>
</evidence>
<dbReference type="PANTHER" id="PTHR15184:SF71">
    <property type="entry name" value="ATP SYNTHASE SUBUNIT BETA, MITOCHONDRIAL"/>
    <property type="match status" value="1"/>
</dbReference>
<sequence>MEVINKGKVVSVTEAVVEVEYLTEPTPKLREVLTLERDPSVKLQVMKSSDKARFYCLGLSKITSIRRGDAVVSTGGPLKIPVGVEILGRVMNVFGEAKDGMGDIKYDKLAPVFNDSPSYADTVADLKFLETGIKIVDLYAPLVQGGKVGLFGGSGVGKTMLLTEILHNVINKDPQNNVSVFCGVGERSREGHELFNELKDTNVLSSVSLVFGAMGESPATRFLTAFAGASVAEYFRDDYGKNVLFFVDNIFRFAQAGSELSLLMNNIPSEDGYQATLNSEMASVHERLVAKNGKSVTAIEAIYLPEDDLFDPAAQTVFGYLDSSIVLSRDAYREGRLPAVDIIQSDSDALNPHNVTPKHYYVATASKSLLKKAELLERIVSLVGESELSDEDRTLYQRARKIRNYMTQNFYVASIQTGRLGTYVTVDKTVEGVKNIMDGNYDDVPEDKFMNIGSIDEINSK</sequence>
<keyword evidence="5" id="KW-0067">ATP-binding</keyword>
<protein>
    <submittedName>
        <fullName evidence="12">ATP synthase subunit beta</fullName>
    </submittedName>
</protein>
<proteinExistence type="inferred from homology"/>
<evidence type="ECO:0000256" key="3">
    <source>
        <dbReference type="ARBA" id="ARBA00022448"/>
    </source>
</evidence>
<keyword evidence="9" id="KW-0139">CF(1)</keyword>
<dbReference type="PANTHER" id="PTHR15184">
    <property type="entry name" value="ATP SYNTHASE"/>
    <property type="match status" value="1"/>
</dbReference>
<gene>
    <name evidence="12" type="ORF">UU55_C0014G0010</name>
</gene>
<evidence type="ECO:0000313" key="12">
    <source>
        <dbReference type="EMBL" id="KKS02622.1"/>
    </source>
</evidence>
<dbReference type="InterPro" id="IPR050053">
    <property type="entry name" value="ATPase_alpha/beta_chains"/>
</dbReference>
<keyword evidence="8" id="KW-0472">Membrane</keyword>
<dbReference type="SMART" id="SM00382">
    <property type="entry name" value="AAA"/>
    <property type="match status" value="1"/>
</dbReference>
<dbReference type="SUPFAM" id="SSF50615">
    <property type="entry name" value="N-terminal domain of alpha and beta subunits of F1 ATP synthase"/>
    <property type="match status" value="1"/>
</dbReference>
<dbReference type="Pfam" id="PF22919">
    <property type="entry name" value="ATP-synt_VA_C"/>
    <property type="match status" value="1"/>
</dbReference>
<dbReference type="InterPro" id="IPR036121">
    <property type="entry name" value="ATPase_F1/V1/A1_a/bsu_N_sf"/>
</dbReference>
<evidence type="ECO:0000256" key="9">
    <source>
        <dbReference type="ARBA" id="ARBA00023196"/>
    </source>
</evidence>
<name>A0A0G0VSI9_UNCKA</name>
<dbReference type="SUPFAM" id="SSF52540">
    <property type="entry name" value="P-loop containing nucleoside triphosphate hydrolases"/>
    <property type="match status" value="1"/>
</dbReference>
<comment type="subcellular location">
    <subcellularLocation>
        <location evidence="1">Membrane</location>
    </subcellularLocation>
</comment>
<comment type="caution">
    <text evidence="12">The sequence shown here is derived from an EMBL/GenBank/DDBJ whole genome shotgun (WGS) entry which is preliminary data.</text>
</comment>
<dbReference type="InterPro" id="IPR000194">
    <property type="entry name" value="ATPase_F1/V1/A1_a/bsu_nucl-bd"/>
</dbReference>
<evidence type="ECO:0000256" key="7">
    <source>
        <dbReference type="ARBA" id="ARBA00023065"/>
    </source>
</evidence>
<dbReference type="GO" id="GO:0005524">
    <property type="term" value="F:ATP binding"/>
    <property type="evidence" value="ECO:0007669"/>
    <property type="project" value="UniProtKB-KW"/>
</dbReference>
<evidence type="ECO:0000256" key="10">
    <source>
        <dbReference type="ARBA" id="ARBA00023310"/>
    </source>
</evidence>
<dbReference type="GO" id="GO:0045259">
    <property type="term" value="C:proton-transporting ATP synthase complex"/>
    <property type="evidence" value="ECO:0007669"/>
    <property type="project" value="UniProtKB-KW"/>
</dbReference>
<keyword evidence="7" id="KW-0406">Ion transport</keyword>
<dbReference type="Pfam" id="PF00006">
    <property type="entry name" value="ATP-synt_ab"/>
    <property type="match status" value="1"/>
</dbReference>
<dbReference type="SUPFAM" id="SSF47917">
    <property type="entry name" value="C-terminal domain of alpha and beta subunits of F1 ATP synthase"/>
    <property type="match status" value="1"/>
</dbReference>
<keyword evidence="6" id="KW-1278">Translocase</keyword>
<comment type="similarity">
    <text evidence="2">Belongs to the ATPase alpha/beta chains family.</text>
</comment>
<keyword evidence="3" id="KW-0813">Transport</keyword>
<dbReference type="InterPro" id="IPR005722">
    <property type="entry name" value="ATP_synth_F1_bsu"/>
</dbReference>
<evidence type="ECO:0000256" key="2">
    <source>
        <dbReference type="ARBA" id="ARBA00008936"/>
    </source>
</evidence>
<organism evidence="12 13">
    <name type="scientific">candidate division WWE3 bacterium GW2011_GWC2_41_23</name>
    <dbReference type="NCBI Taxonomy" id="1619123"/>
    <lineage>
        <taxon>Bacteria</taxon>
        <taxon>Katanobacteria</taxon>
    </lineage>
</organism>
<dbReference type="GO" id="GO:0046933">
    <property type="term" value="F:proton-transporting ATP synthase activity, rotational mechanism"/>
    <property type="evidence" value="ECO:0007669"/>
    <property type="project" value="InterPro"/>
</dbReference>
<dbReference type="Gene3D" id="3.40.50.300">
    <property type="entry name" value="P-loop containing nucleotide triphosphate hydrolases"/>
    <property type="match status" value="1"/>
</dbReference>
<evidence type="ECO:0000313" key="13">
    <source>
        <dbReference type="Proteomes" id="UP000033947"/>
    </source>
</evidence>
<dbReference type="NCBIfam" id="TIGR01039">
    <property type="entry name" value="atpD"/>
    <property type="match status" value="1"/>
</dbReference>